<gene>
    <name evidence="1" type="ORF">SAMN05421830_102312</name>
</gene>
<dbReference type="SUPFAM" id="SSF53756">
    <property type="entry name" value="UDP-Glycosyltransferase/glycogen phosphorylase"/>
    <property type="match status" value="1"/>
</dbReference>
<evidence type="ECO:0008006" key="3">
    <source>
        <dbReference type="Google" id="ProtNLM"/>
    </source>
</evidence>
<proteinExistence type="predicted"/>
<evidence type="ECO:0000313" key="1">
    <source>
        <dbReference type="EMBL" id="SFL46955.1"/>
    </source>
</evidence>
<evidence type="ECO:0000313" key="2">
    <source>
        <dbReference type="Proteomes" id="UP000199581"/>
    </source>
</evidence>
<comment type="caution">
    <text evidence="1">The sequence shown here is derived from an EMBL/GenBank/DDBJ whole genome shotgun (WGS) entry which is preliminary data.</text>
</comment>
<dbReference type="AlphaFoldDB" id="A0A8G2C1U3"/>
<reference evidence="1 2" key="1">
    <citation type="submission" date="2016-10" db="EMBL/GenBank/DDBJ databases">
        <authorList>
            <person name="Varghese N."/>
            <person name="Submissions S."/>
        </authorList>
    </citation>
    <scope>NUCLEOTIDE SEQUENCE [LARGE SCALE GENOMIC DNA]</scope>
    <source>
        <strain evidence="1 2">DSM 1741</strain>
    </source>
</reference>
<keyword evidence="2" id="KW-1185">Reference proteome</keyword>
<dbReference type="EMBL" id="FOTO01000002">
    <property type="protein sequence ID" value="SFL46955.1"/>
    <property type="molecule type" value="Genomic_DNA"/>
</dbReference>
<protein>
    <recommendedName>
        <fullName evidence="3">Glycosyltransferase family 1 protein</fullName>
    </recommendedName>
</protein>
<organism evidence="1 2">
    <name type="scientific">Desulfomicrobium norvegicum (strain DSM 1741 / NCIMB 8310)</name>
    <name type="common">Desulfovibrio baculatus (strain Norway 4)</name>
    <name type="synonym">Desulfovibrio desulfuricans (strain Norway 4)</name>
    <dbReference type="NCBI Taxonomy" id="52561"/>
    <lineage>
        <taxon>Bacteria</taxon>
        <taxon>Pseudomonadati</taxon>
        <taxon>Thermodesulfobacteriota</taxon>
        <taxon>Desulfovibrionia</taxon>
        <taxon>Desulfovibrionales</taxon>
        <taxon>Desulfomicrobiaceae</taxon>
        <taxon>Desulfomicrobium</taxon>
    </lineage>
</organism>
<accession>A0A8G2C1U3</accession>
<name>A0A8G2C1U3_DESNO</name>
<dbReference type="Proteomes" id="UP000199581">
    <property type="component" value="Unassembled WGS sequence"/>
</dbReference>
<sequence>MNSQLAIYTSPPPWWRREAVPDNSWLKRTSLWYGLRCLKAWFRRPVGGHYAVTRSLLAGLRQNGVSFSYNPPFLSSCEVIVLSGVDTLRFAIEQKAAGRIKFLAAGPNICVLPSLCDYLVANEAVDLYVVNSEWTRRLYVEDCPALDNKIAIWPSGVDVDFWVRRNPPRPGHVLIYLKNSFAPLGDVERVLESLHMCVKILRYGEYDASTFKAFLESSECMIYMGGAESQGIALAEAWAMDVPTFVWAGADKIWPIPAYASSAPYLSEHTGELWIDSEDLAIKLIAFFSNRRCYTPRSYVLHSLTDKLTAKNLLRLVAQHQGSV</sequence>